<dbReference type="InterPro" id="IPR005135">
    <property type="entry name" value="Endo/exonuclease/phosphatase"/>
</dbReference>
<dbReference type="InterPro" id="IPR051916">
    <property type="entry name" value="GPI-anchor_lipid_remodeler"/>
</dbReference>
<dbReference type="PANTHER" id="PTHR14859">
    <property type="entry name" value="CALCOFLUOR WHITE HYPERSENSITIVE PROTEIN PRECURSOR"/>
    <property type="match status" value="1"/>
</dbReference>
<reference evidence="3 4" key="1">
    <citation type="submission" date="2018-10" db="EMBL/GenBank/DDBJ databases">
        <authorList>
            <consortium name="IHU Genomes"/>
        </authorList>
    </citation>
    <scope>NUCLEOTIDE SEQUENCE [LARGE SCALE GENOMIC DNA]</scope>
    <source>
        <strain evidence="3 4">A1</strain>
    </source>
</reference>
<comment type="caution">
    <text evidence="3">The sequence shown here is derived from an EMBL/GenBank/DDBJ whole genome shotgun (WGS) entry which is preliminary data.</text>
</comment>
<name>A0A5K0UAJ6_9VIRU</name>
<evidence type="ECO:0000259" key="2">
    <source>
        <dbReference type="Pfam" id="PF03372"/>
    </source>
</evidence>
<dbReference type="Gene3D" id="3.60.10.10">
    <property type="entry name" value="Endonuclease/exonuclease/phosphatase"/>
    <property type="match status" value="1"/>
</dbReference>
<dbReference type="InterPro" id="IPR036691">
    <property type="entry name" value="Endo/exonu/phosph_ase_sf"/>
</dbReference>
<organism evidence="3 4">
    <name type="scientific">Yasminevirus sp. GU-2018</name>
    <dbReference type="NCBI Taxonomy" id="2420051"/>
    <lineage>
        <taxon>Viruses</taxon>
        <taxon>Varidnaviria</taxon>
        <taxon>Bamfordvirae</taxon>
        <taxon>Nucleocytoviricota</taxon>
        <taxon>Megaviricetes</taxon>
        <taxon>Imitervirales</taxon>
        <taxon>Mimiviridae</taxon>
        <taxon>Klosneuvirinae</taxon>
        <taxon>Yasminevirus</taxon>
        <taxon>Yasminevirus saudimassiliense</taxon>
    </lineage>
</organism>
<feature type="domain" description="Endonuclease/exonuclease/phosphatase" evidence="2">
    <location>
        <begin position="50"/>
        <end position="302"/>
    </location>
</feature>
<feature type="region of interest" description="Disordered" evidence="1">
    <location>
        <begin position="1"/>
        <end position="21"/>
    </location>
</feature>
<dbReference type="GO" id="GO:0016020">
    <property type="term" value="C:membrane"/>
    <property type="evidence" value="ECO:0007669"/>
    <property type="project" value="GOC"/>
</dbReference>
<dbReference type="Pfam" id="PF03372">
    <property type="entry name" value="Exo_endo_phos"/>
    <property type="match status" value="1"/>
</dbReference>
<sequence>MSSSVRVSQVNRQDTRKTMHPEKYDQFNYHHNPDHKVLPREEFTGSVRVMTYNLHGFIDLQKKKRYEEIIEIVKLIDPDIVVFEEVWLYKKSDVDAEKLIKDLKATKLKYYKFSKSGINAVFSKYPFVSRELDLGRDPVIGVPRNAIICEFLDLKLKGDDDTNLKMAKLANTVVVGAHLDVFDETGVTRKNQMASILKDIDDSKEGNSKRRVIVTGDFNSLRKADYTVDEWNYLVDVDKRRGVTTIEDAVPVIEKAGYVESFTNCGKQLKNSVWSGRRVDYIFGKNIQFKQCSEYRVTYSDHYPVYCDM</sequence>
<proteinExistence type="predicted"/>
<evidence type="ECO:0000313" key="3">
    <source>
        <dbReference type="EMBL" id="VBB18710.1"/>
    </source>
</evidence>
<feature type="compositionally biased region" description="Low complexity" evidence="1">
    <location>
        <begin position="1"/>
        <end position="12"/>
    </location>
</feature>
<gene>
    <name evidence="3" type="ORF">YASMINEVIRUS_1242</name>
</gene>
<accession>A0A5K0UAJ6</accession>
<evidence type="ECO:0000313" key="4">
    <source>
        <dbReference type="Proteomes" id="UP000594342"/>
    </source>
</evidence>
<dbReference type="SUPFAM" id="SSF56219">
    <property type="entry name" value="DNase I-like"/>
    <property type="match status" value="1"/>
</dbReference>
<dbReference type="GO" id="GO:0006506">
    <property type="term" value="P:GPI anchor biosynthetic process"/>
    <property type="evidence" value="ECO:0007669"/>
    <property type="project" value="TreeGrafter"/>
</dbReference>
<protein>
    <submittedName>
        <fullName evidence="3">Exodeoxyribonuclease III</fullName>
    </submittedName>
</protein>
<dbReference type="PANTHER" id="PTHR14859:SF1">
    <property type="entry name" value="PGAP2-INTERACTING PROTEIN"/>
    <property type="match status" value="1"/>
</dbReference>
<dbReference type="EMBL" id="UPSH01000001">
    <property type="protein sequence ID" value="VBB18710.1"/>
    <property type="molecule type" value="Genomic_DNA"/>
</dbReference>
<dbReference type="GO" id="GO:0003824">
    <property type="term" value="F:catalytic activity"/>
    <property type="evidence" value="ECO:0007669"/>
    <property type="project" value="InterPro"/>
</dbReference>
<evidence type="ECO:0000256" key="1">
    <source>
        <dbReference type="SAM" id="MobiDB-lite"/>
    </source>
</evidence>
<keyword evidence="4" id="KW-1185">Reference proteome</keyword>
<dbReference type="Proteomes" id="UP000594342">
    <property type="component" value="Unassembled WGS sequence"/>
</dbReference>